<reference evidence="1" key="1">
    <citation type="submission" date="2019-07" db="EMBL/GenBank/DDBJ databases">
        <authorList>
            <person name="Ashton P.M."/>
            <person name="Dallman T."/>
            <person name="Nair S."/>
            <person name="De Pinna E."/>
            <person name="Peters T."/>
            <person name="Grant K."/>
        </authorList>
    </citation>
    <scope>NUCLEOTIDE SEQUENCE [LARGE SCALE GENOMIC DNA]</scope>
    <source>
        <strain evidence="1">674345</strain>
    </source>
</reference>
<proteinExistence type="predicted"/>
<name>A0A5Y2SH09_SALHO</name>
<evidence type="ECO:0000313" key="1">
    <source>
        <dbReference type="EMBL" id="ECF6075805.1"/>
    </source>
</evidence>
<protein>
    <submittedName>
        <fullName evidence="1">Uncharacterized protein</fullName>
    </submittedName>
</protein>
<dbReference type="Proteomes" id="UP000839836">
    <property type="component" value="Unassembled WGS sequence"/>
</dbReference>
<comment type="caution">
    <text evidence="1">The sequence shown here is derived from an EMBL/GenBank/DDBJ whole genome shotgun (WGS) entry which is preliminary data.</text>
</comment>
<dbReference type="AlphaFoldDB" id="A0A5Y2SH09"/>
<accession>A0A5Y2SH09</accession>
<gene>
    <name evidence="1" type="ORF">FNH47_17625</name>
</gene>
<sequence length="80" mass="8947">MGNIFETLTSDQREIHSKRKPCRQFFCCLTNFSIAYYTNDTVDALESGQLIVGVWHLTRGDDICHNGEAEVLSGPLQSPA</sequence>
<dbReference type="EMBL" id="AAILSW010000042">
    <property type="protein sequence ID" value="ECF6075805.1"/>
    <property type="molecule type" value="Genomic_DNA"/>
</dbReference>
<organism evidence="1">
    <name type="scientific">Salmonella houtenae</name>
    <dbReference type="NCBI Taxonomy" id="59205"/>
    <lineage>
        <taxon>Bacteria</taxon>
        <taxon>Pseudomonadati</taxon>
        <taxon>Pseudomonadota</taxon>
        <taxon>Gammaproteobacteria</taxon>
        <taxon>Enterobacterales</taxon>
        <taxon>Enterobacteriaceae</taxon>
        <taxon>Salmonella</taxon>
    </lineage>
</organism>